<dbReference type="InterPro" id="IPR016032">
    <property type="entry name" value="Sig_transdc_resp-reg_C-effctor"/>
</dbReference>
<feature type="DNA-binding region" description="OmpR/PhoB-type" evidence="5">
    <location>
        <begin position="2"/>
        <end position="105"/>
    </location>
</feature>
<dbReference type="SMART" id="SM00862">
    <property type="entry name" value="Trans_reg_C"/>
    <property type="match status" value="1"/>
</dbReference>
<dbReference type="InterPro" id="IPR036388">
    <property type="entry name" value="WH-like_DNA-bd_sf"/>
</dbReference>
<dbReference type="GO" id="GO:0006355">
    <property type="term" value="P:regulation of DNA-templated transcription"/>
    <property type="evidence" value="ECO:0007669"/>
    <property type="project" value="InterPro"/>
</dbReference>
<dbReference type="Gene3D" id="3.40.50.300">
    <property type="entry name" value="P-loop containing nucleotide triphosphate hydrolases"/>
    <property type="match status" value="1"/>
</dbReference>
<accession>A0A1H5QER8</accession>
<sequence>MFLCLPLGEVMRFNTLGTFEVTHEDRLLTPTAPKQRSVLALLVLCHGGLVPVTSLIEEIWPENPPASALTTLQTYIYQLRKLFCAAGNSHDGVLVTKPLGYLARIAPGSVDADEFEQLAGTAKDALEAGDPLRASQLLHRATALWRGDALCDVQRGPLLDAHAAKLNEAWLQALGMRVEADLQIGRHRELVGELRGLIAKYPLHEDLYAKLMLALYRCDRRSQALQVYHEVRRCLDDELGIDPSPTLQRLHQNVLSDSPSLRQVTPAVRAGSAPAPRNTVQAQLPADLSDFTGRTAELAELDRLLTPEGAAGRTFAVTGMTGVGKTVLAVRAAHEARSRFPDGQLFAEFDPDTEPADVLGGFLTDLGVPAADVPAGEAERAKLFRTRTAGGCGLILLDNVSSAAQIRPLLPGGRWVVLATARRLTGSLPGLVPVLLEPMSTDDGVTLMSKVVTSRNILHERGTVAAVVHRCGGLPVALRALGERLSVNRHWPVTKLAARVIGDDDGLRPELQAAGVDLHGPFREDLAALEPRDRQLLTRLCESGLDCFTAKNAVAVGEGSEREAEDALDRLVAANMLRVRVQADGPEFHYSLPPLFKDFCDGIERPSHLLQVVATIPREAETGIAVPG</sequence>
<dbReference type="SMART" id="SM01043">
    <property type="entry name" value="BTAD"/>
    <property type="match status" value="1"/>
</dbReference>
<dbReference type="FunFam" id="1.25.40.10:FF:000222">
    <property type="entry name" value="SARP family transcriptional regulator"/>
    <property type="match status" value="1"/>
</dbReference>
<dbReference type="Gene3D" id="1.25.40.10">
    <property type="entry name" value="Tetratricopeptide repeat domain"/>
    <property type="match status" value="1"/>
</dbReference>
<evidence type="ECO:0000313" key="8">
    <source>
        <dbReference type="Proteomes" id="UP000198878"/>
    </source>
</evidence>
<evidence type="ECO:0000256" key="5">
    <source>
        <dbReference type="PROSITE-ProRule" id="PRU01091"/>
    </source>
</evidence>
<keyword evidence="2" id="KW-0805">Transcription regulation</keyword>
<gene>
    <name evidence="7" type="ORF">SAMN05421837_102662</name>
</gene>
<evidence type="ECO:0000259" key="6">
    <source>
        <dbReference type="PROSITE" id="PS51755"/>
    </source>
</evidence>
<feature type="domain" description="OmpR/PhoB-type" evidence="6">
    <location>
        <begin position="2"/>
        <end position="105"/>
    </location>
</feature>
<evidence type="ECO:0000256" key="4">
    <source>
        <dbReference type="ARBA" id="ARBA00023163"/>
    </source>
</evidence>
<keyword evidence="4" id="KW-0804">Transcription</keyword>
<dbReference type="GO" id="GO:0003677">
    <property type="term" value="F:DNA binding"/>
    <property type="evidence" value="ECO:0007669"/>
    <property type="project" value="UniProtKB-UniRule"/>
</dbReference>
<dbReference type="SUPFAM" id="SSF46894">
    <property type="entry name" value="C-terminal effector domain of the bipartite response regulators"/>
    <property type="match status" value="1"/>
</dbReference>
<dbReference type="PRINTS" id="PR00364">
    <property type="entry name" value="DISEASERSIST"/>
</dbReference>
<dbReference type="InterPro" id="IPR051677">
    <property type="entry name" value="AfsR-DnrI-RedD_regulator"/>
</dbReference>
<dbReference type="Gene3D" id="1.10.10.10">
    <property type="entry name" value="Winged helix-like DNA-binding domain superfamily/Winged helix DNA-binding domain"/>
    <property type="match status" value="1"/>
</dbReference>
<dbReference type="Proteomes" id="UP000198878">
    <property type="component" value="Unassembled WGS sequence"/>
</dbReference>
<proteinExistence type="inferred from homology"/>
<dbReference type="PROSITE" id="PS51755">
    <property type="entry name" value="OMPR_PHOB"/>
    <property type="match status" value="1"/>
</dbReference>
<dbReference type="GO" id="GO:0043531">
    <property type="term" value="F:ADP binding"/>
    <property type="evidence" value="ECO:0007669"/>
    <property type="project" value="InterPro"/>
</dbReference>
<dbReference type="EMBL" id="FNUJ01000002">
    <property type="protein sequence ID" value="SEF24334.1"/>
    <property type="molecule type" value="Genomic_DNA"/>
</dbReference>
<dbReference type="Pfam" id="PF03704">
    <property type="entry name" value="BTAD"/>
    <property type="match status" value="1"/>
</dbReference>
<organism evidence="7 8">
    <name type="scientific">Amycolatopsis pretoriensis</name>
    <dbReference type="NCBI Taxonomy" id="218821"/>
    <lineage>
        <taxon>Bacteria</taxon>
        <taxon>Bacillati</taxon>
        <taxon>Actinomycetota</taxon>
        <taxon>Actinomycetes</taxon>
        <taxon>Pseudonocardiales</taxon>
        <taxon>Pseudonocardiaceae</taxon>
        <taxon>Amycolatopsis</taxon>
    </lineage>
</organism>
<dbReference type="PANTHER" id="PTHR35807:SF1">
    <property type="entry name" value="TRANSCRIPTIONAL REGULATOR REDD"/>
    <property type="match status" value="1"/>
</dbReference>
<dbReference type="AlphaFoldDB" id="A0A1H5QER8"/>
<evidence type="ECO:0000256" key="1">
    <source>
        <dbReference type="ARBA" id="ARBA00005820"/>
    </source>
</evidence>
<dbReference type="InterPro" id="IPR011990">
    <property type="entry name" value="TPR-like_helical_dom_sf"/>
</dbReference>
<dbReference type="GO" id="GO:0000160">
    <property type="term" value="P:phosphorelay signal transduction system"/>
    <property type="evidence" value="ECO:0007669"/>
    <property type="project" value="InterPro"/>
</dbReference>
<dbReference type="PANTHER" id="PTHR35807">
    <property type="entry name" value="TRANSCRIPTIONAL REGULATOR REDD-RELATED"/>
    <property type="match status" value="1"/>
</dbReference>
<evidence type="ECO:0000256" key="2">
    <source>
        <dbReference type="ARBA" id="ARBA00023015"/>
    </source>
</evidence>
<dbReference type="SUPFAM" id="SSF52540">
    <property type="entry name" value="P-loop containing nucleoside triphosphate hydrolases"/>
    <property type="match status" value="1"/>
</dbReference>
<evidence type="ECO:0000256" key="3">
    <source>
        <dbReference type="ARBA" id="ARBA00023125"/>
    </source>
</evidence>
<comment type="similarity">
    <text evidence="1">Belongs to the AfsR/DnrI/RedD regulatory family.</text>
</comment>
<dbReference type="InterPro" id="IPR005158">
    <property type="entry name" value="BTAD"/>
</dbReference>
<dbReference type="STRING" id="218821.SAMN05421837_102662"/>
<dbReference type="Pfam" id="PF00486">
    <property type="entry name" value="Trans_reg_C"/>
    <property type="match status" value="1"/>
</dbReference>
<protein>
    <submittedName>
        <fullName evidence="7">DNA-binding transcriptional activator of the SARP family</fullName>
    </submittedName>
</protein>
<dbReference type="InterPro" id="IPR001867">
    <property type="entry name" value="OmpR/PhoB-type_DNA-bd"/>
</dbReference>
<keyword evidence="3 5" id="KW-0238">DNA-binding</keyword>
<name>A0A1H5QER8_9PSEU</name>
<dbReference type="CDD" id="cd15831">
    <property type="entry name" value="BTAD"/>
    <property type="match status" value="1"/>
</dbReference>
<reference evidence="8" key="1">
    <citation type="submission" date="2016-10" db="EMBL/GenBank/DDBJ databases">
        <authorList>
            <person name="Varghese N."/>
            <person name="Submissions S."/>
        </authorList>
    </citation>
    <scope>NUCLEOTIDE SEQUENCE [LARGE SCALE GENOMIC DNA]</scope>
    <source>
        <strain evidence="8">DSM 44654</strain>
    </source>
</reference>
<evidence type="ECO:0000313" key="7">
    <source>
        <dbReference type="EMBL" id="SEF24334.1"/>
    </source>
</evidence>
<dbReference type="InterPro" id="IPR027417">
    <property type="entry name" value="P-loop_NTPase"/>
</dbReference>
<keyword evidence="8" id="KW-1185">Reference proteome</keyword>
<dbReference type="SUPFAM" id="SSF48452">
    <property type="entry name" value="TPR-like"/>
    <property type="match status" value="1"/>
</dbReference>